<dbReference type="InterPro" id="IPR012792">
    <property type="entry name" value="3-oxoacid_CoA-transf_A"/>
</dbReference>
<dbReference type="Proteomes" id="UP000033163">
    <property type="component" value="Chromosome I"/>
</dbReference>
<evidence type="ECO:0000313" key="3">
    <source>
        <dbReference type="EMBL" id="CQR52922.1"/>
    </source>
</evidence>
<dbReference type="Gene3D" id="3.40.1080.10">
    <property type="entry name" value="Glutaconate Coenzyme A-transferase"/>
    <property type="match status" value="1"/>
</dbReference>
<protein>
    <submittedName>
        <fullName evidence="3">Acetate CoA-transferase subunit alpha</fullName>
        <ecNumber evidence="3">2.8.3.8</ecNumber>
    </submittedName>
</protein>
<dbReference type="InterPro" id="IPR037171">
    <property type="entry name" value="NagB/RpiA_transferase-like"/>
</dbReference>
<evidence type="ECO:0000256" key="2">
    <source>
        <dbReference type="ARBA" id="ARBA00022679"/>
    </source>
</evidence>
<reference evidence="4" key="1">
    <citation type="submission" date="2015-03" db="EMBL/GenBank/DDBJ databases">
        <authorList>
            <person name="Wibberg D."/>
        </authorList>
    </citation>
    <scope>NUCLEOTIDE SEQUENCE [LARGE SCALE GENOMIC DNA]</scope>
</reference>
<sequence length="217" mass="22907">MNKVVALDEAIAHIKDGDVVMIGGFMANGTPEKLVDALVEANIKDITLICNDTGFINRGSGKLVSNKQCKKIMASHIGTNKETGRQMTEGETEVVLIPQGTLVEQIRAGGYGLGGVLTATGIGTLVEEGKEKIVVDGKEYLLEKPITADVALLYAAKADKAGNMVYKGSANNFNNIMAGAAKTTIVEVGELVEIGEIDPNEVVTPNIFVNYIVEGGK</sequence>
<dbReference type="RefSeq" id="WP_020428396.1">
    <property type="nucleotide sequence ID" value="NZ_AGBD01000621.1"/>
</dbReference>
<dbReference type="HOGENOM" id="CLU_019942_2_1_9"/>
<dbReference type="SMART" id="SM00882">
    <property type="entry name" value="CoA_trans"/>
    <property type="match status" value="1"/>
</dbReference>
<dbReference type="PATRIC" id="fig|1073571.4.peg.1128"/>
<dbReference type="KEGG" id="pri:PRIO_1096"/>
<dbReference type="SUPFAM" id="SSF100950">
    <property type="entry name" value="NagB/RpiA/CoA transferase-like"/>
    <property type="match status" value="1"/>
</dbReference>
<organism evidence="3 4">
    <name type="scientific">Paenibacillus riograndensis SBR5</name>
    <dbReference type="NCBI Taxonomy" id="1073571"/>
    <lineage>
        <taxon>Bacteria</taxon>
        <taxon>Bacillati</taxon>
        <taxon>Bacillota</taxon>
        <taxon>Bacilli</taxon>
        <taxon>Bacillales</taxon>
        <taxon>Paenibacillaceae</taxon>
        <taxon>Paenibacillus</taxon>
        <taxon>Paenibacillus sonchi group</taxon>
    </lineage>
</organism>
<dbReference type="Pfam" id="PF01144">
    <property type="entry name" value="CoA_trans"/>
    <property type="match status" value="1"/>
</dbReference>
<name>A0A0E3WGG8_9BACL</name>
<dbReference type="NCBIfam" id="TIGR02429">
    <property type="entry name" value="pcaI_scoA_fam"/>
    <property type="match status" value="1"/>
</dbReference>
<keyword evidence="2 3" id="KW-0808">Transferase</keyword>
<dbReference type="GO" id="GO:0008775">
    <property type="term" value="F:acetate CoA-transferase activity"/>
    <property type="evidence" value="ECO:0007669"/>
    <property type="project" value="UniProtKB-EC"/>
</dbReference>
<dbReference type="STRING" id="483937.AMQ84_23865"/>
<accession>A0A0E3WGG8</accession>
<dbReference type="EMBL" id="LN831776">
    <property type="protein sequence ID" value="CQR52922.1"/>
    <property type="molecule type" value="Genomic_DNA"/>
</dbReference>
<dbReference type="InterPro" id="IPR004165">
    <property type="entry name" value="CoA_trans_fam_I"/>
</dbReference>
<comment type="similarity">
    <text evidence="1">Belongs to the 3-oxoacid CoA-transferase subunit A family.</text>
</comment>
<evidence type="ECO:0000313" key="4">
    <source>
        <dbReference type="Proteomes" id="UP000033163"/>
    </source>
</evidence>
<dbReference type="EC" id="2.8.3.8" evidence="3"/>
<dbReference type="PROSITE" id="PS01273">
    <property type="entry name" value="COA_TRANSF_1"/>
    <property type="match status" value="1"/>
</dbReference>
<proteinExistence type="inferred from homology"/>
<gene>
    <name evidence="3" type="primary">atoD</name>
    <name evidence="3" type="ORF">PRIO_1096</name>
</gene>
<dbReference type="AlphaFoldDB" id="A0A0E3WGG8"/>
<dbReference type="PANTHER" id="PTHR13707:SF60">
    <property type="entry name" value="ACETATE COA-TRANSFERASE SUBUNIT ALPHA"/>
    <property type="match status" value="1"/>
</dbReference>
<dbReference type="InterPro" id="IPR004163">
    <property type="entry name" value="CoA_transf_BS"/>
</dbReference>
<evidence type="ECO:0000256" key="1">
    <source>
        <dbReference type="ARBA" id="ARBA00005612"/>
    </source>
</evidence>
<dbReference type="PANTHER" id="PTHR13707">
    <property type="entry name" value="KETOACID-COENZYME A TRANSFERASE"/>
    <property type="match status" value="1"/>
</dbReference>